<feature type="domain" description="C2H2-type" evidence="6">
    <location>
        <begin position="371"/>
        <end position="398"/>
    </location>
</feature>
<reference evidence="7" key="2">
    <citation type="submission" date="2022-10" db="EMBL/GenBank/DDBJ databases">
        <authorList>
            <consortium name="ENA_rothamsted_submissions"/>
            <consortium name="culmorum"/>
            <person name="King R."/>
        </authorList>
    </citation>
    <scope>NUCLEOTIDE SEQUENCE</scope>
</reference>
<evidence type="ECO:0000313" key="8">
    <source>
        <dbReference type="Proteomes" id="UP001153714"/>
    </source>
</evidence>
<dbReference type="OrthoDB" id="6414306at2759"/>
<organism evidence="7 8">
    <name type="scientific">Diatraea saccharalis</name>
    <name type="common">sugarcane borer</name>
    <dbReference type="NCBI Taxonomy" id="40085"/>
    <lineage>
        <taxon>Eukaryota</taxon>
        <taxon>Metazoa</taxon>
        <taxon>Ecdysozoa</taxon>
        <taxon>Arthropoda</taxon>
        <taxon>Hexapoda</taxon>
        <taxon>Insecta</taxon>
        <taxon>Pterygota</taxon>
        <taxon>Neoptera</taxon>
        <taxon>Endopterygota</taxon>
        <taxon>Lepidoptera</taxon>
        <taxon>Glossata</taxon>
        <taxon>Ditrysia</taxon>
        <taxon>Pyraloidea</taxon>
        <taxon>Crambidae</taxon>
        <taxon>Crambinae</taxon>
        <taxon>Diatraea</taxon>
    </lineage>
</organism>
<dbReference type="GO" id="GO:0000981">
    <property type="term" value="F:DNA-binding transcription factor activity, RNA polymerase II-specific"/>
    <property type="evidence" value="ECO:0007669"/>
    <property type="project" value="TreeGrafter"/>
</dbReference>
<evidence type="ECO:0000256" key="4">
    <source>
        <dbReference type="ARBA" id="ARBA00022833"/>
    </source>
</evidence>
<evidence type="ECO:0000259" key="6">
    <source>
        <dbReference type="PROSITE" id="PS50157"/>
    </source>
</evidence>
<feature type="domain" description="C2H2-type" evidence="6">
    <location>
        <begin position="291"/>
        <end position="319"/>
    </location>
</feature>
<dbReference type="GO" id="GO:0005634">
    <property type="term" value="C:nucleus"/>
    <property type="evidence" value="ECO:0007669"/>
    <property type="project" value="TreeGrafter"/>
</dbReference>
<evidence type="ECO:0000313" key="7">
    <source>
        <dbReference type="EMBL" id="CAG9790594.1"/>
    </source>
</evidence>
<gene>
    <name evidence="7" type="ORF">DIATSA_LOCUS8259</name>
</gene>
<dbReference type="InterPro" id="IPR036236">
    <property type="entry name" value="Znf_C2H2_sf"/>
</dbReference>
<reference evidence="7" key="1">
    <citation type="submission" date="2021-12" db="EMBL/GenBank/DDBJ databases">
        <authorList>
            <person name="King R."/>
        </authorList>
    </citation>
    <scope>NUCLEOTIDE SEQUENCE</scope>
</reference>
<dbReference type="Proteomes" id="UP001153714">
    <property type="component" value="Chromosome 23"/>
</dbReference>
<dbReference type="PROSITE" id="PS50157">
    <property type="entry name" value="ZINC_FINGER_C2H2_2"/>
    <property type="match status" value="6"/>
</dbReference>
<evidence type="ECO:0000256" key="2">
    <source>
        <dbReference type="ARBA" id="ARBA00022737"/>
    </source>
</evidence>
<evidence type="ECO:0000256" key="3">
    <source>
        <dbReference type="ARBA" id="ARBA00022771"/>
    </source>
</evidence>
<evidence type="ECO:0000256" key="1">
    <source>
        <dbReference type="ARBA" id="ARBA00022723"/>
    </source>
</evidence>
<dbReference type="GO" id="GO:0008270">
    <property type="term" value="F:zinc ion binding"/>
    <property type="evidence" value="ECO:0007669"/>
    <property type="project" value="UniProtKB-KW"/>
</dbReference>
<protein>
    <recommendedName>
        <fullName evidence="6">C2H2-type domain-containing protein</fullName>
    </recommendedName>
</protein>
<dbReference type="AlphaFoldDB" id="A0A9N9WFC8"/>
<keyword evidence="3 5" id="KW-0863">Zinc-finger</keyword>
<dbReference type="Gene3D" id="3.30.160.60">
    <property type="entry name" value="Classic Zinc Finger"/>
    <property type="match status" value="3"/>
</dbReference>
<dbReference type="PROSITE" id="PS00028">
    <property type="entry name" value="ZINC_FINGER_C2H2_1"/>
    <property type="match status" value="7"/>
</dbReference>
<dbReference type="SMART" id="SM00355">
    <property type="entry name" value="ZnF_C2H2"/>
    <property type="match status" value="9"/>
</dbReference>
<feature type="domain" description="C2H2-type" evidence="6">
    <location>
        <begin position="133"/>
        <end position="156"/>
    </location>
</feature>
<dbReference type="Pfam" id="PF00096">
    <property type="entry name" value="zf-C2H2"/>
    <property type="match status" value="2"/>
</dbReference>
<dbReference type="Pfam" id="PF13894">
    <property type="entry name" value="zf-C2H2_4"/>
    <property type="match status" value="1"/>
</dbReference>
<dbReference type="SUPFAM" id="SSF57667">
    <property type="entry name" value="beta-beta-alpha zinc fingers"/>
    <property type="match status" value="3"/>
</dbReference>
<feature type="domain" description="C2H2-type" evidence="6">
    <location>
        <begin position="185"/>
        <end position="213"/>
    </location>
</feature>
<dbReference type="PANTHER" id="PTHR24409:SF295">
    <property type="entry name" value="AZ2-RELATED"/>
    <property type="match status" value="1"/>
</dbReference>
<dbReference type="GO" id="GO:0000977">
    <property type="term" value="F:RNA polymerase II transcription regulatory region sequence-specific DNA binding"/>
    <property type="evidence" value="ECO:0007669"/>
    <property type="project" value="TreeGrafter"/>
</dbReference>
<keyword evidence="8" id="KW-1185">Reference proteome</keyword>
<feature type="domain" description="C2H2-type" evidence="6">
    <location>
        <begin position="469"/>
        <end position="497"/>
    </location>
</feature>
<proteinExistence type="predicted"/>
<dbReference type="EMBL" id="OU893354">
    <property type="protein sequence ID" value="CAG9790594.1"/>
    <property type="molecule type" value="Genomic_DNA"/>
</dbReference>
<accession>A0A9N9WFC8</accession>
<dbReference type="InterPro" id="IPR013087">
    <property type="entry name" value="Znf_C2H2_type"/>
</dbReference>
<keyword evidence="4" id="KW-0862">Zinc</keyword>
<name>A0A9N9WFC8_9NEOP</name>
<keyword evidence="1" id="KW-0479">Metal-binding</keyword>
<evidence type="ECO:0000256" key="5">
    <source>
        <dbReference type="PROSITE-ProRule" id="PRU00042"/>
    </source>
</evidence>
<feature type="domain" description="C2H2-type" evidence="6">
    <location>
        <begin position="214"/>
        <end position="236"/>
    </location>
</feature>
<keyword evidence="2" id="KW-0677">Repeat</keyword>
<dbReference type="PANTHER" id="PTHR24409">
    <property type="entry name" value="ZINC FINGER PROTEIN 142"/>
    <property type="match status" value="1"/>
</dbReference>
<sequence>MSANYDGVNKISQINTVHRKADVECETAFSTFNEENIEADLFRGFEKVPQVVLPRYDISPYLNNAVKKGKLAFRSETGESLNSKSSSILNRLIQDCSVKVVRENLELLRQSLLTSSPRSDISVVEFDESMANLKCKICDKVYANEKKLLNHQQNKHMIIYKPETKPQKHVSFSDHVIVHEVREYHKCRKCTKLFGDYKSLKAHMKLKHKKRKCYICNYCDKVFIDRMFFKVHIRLHCDVCGILMPNKSKYIDHRRNICRVLKMHKCKTCDSSFFKFMDLKDHSYEHLNTYFICDICKDQFETKCGVSHHISFLHSKERPTALYAMRNLGSDRLYLCNFCEECSVERTVLEAHVQALPDLSNRAMTGYKDYYFCDQCLKKFDTEQDMLQHKWTHFLKTSDNSQVRPKSILTNGNKLMFKTTYKIDETVPEFMKPQVVLKKLDDDAANFKYPNNNEKQVKRAMKKTIFSNFQCETCGKYYSSSYSLNRHIESQHSDFENLRCKVCEETFVWPSLLKSHKCIRLKIPEMPFDDARPEIHFDNLHELTQNGFDDFNITDNDDYMNSVDFEIPAPIVELSEGTNSFVNNLNYVGPLQNLGYKVVMQEVPIEF</sequence>